<protein>
    <recommendedName>
        <fullName evidence="1">F-box associated beta-propeller type 3 domain-containing protein</fullName>
    </recommendedName>
</protein>
<name>A0AAD8GZE3_9APIA</name>
<feature type="domain" description="F-box associated beta-propeller type 3" evidence="1">
    <location>
        <begin position="11"/>
        <end position="157"/>
    </location>
</feature>
<evidence type="ECO:0000313" key="3">
    <source>
        <dbReference type="Proteomes" id="UP001237642"/>
    </source>
</evidence>
<dbReference type="InterPro" id="IPR013187">
    <property type="entry name" value="F-box-assoc_dom_typ3"/>
</dbReference>
<proteinExistence type="predicted"/>
<reference evidence="2" key="1">
    <citation type="submission" date="2023-02" db="EMBL/GenBank/DDBJ databases">
        <title>Genome of toxic invasive species Heracleum sosnowskyi carries increased number of genes despite the absence of recent whole-genome duplications.</title>
        <authorList>
            <person name="Schelkunov M."/>
            <person name="Shtratnikova V."/>
            <person name="Makarenko M."/>
            <person name="Klepikova A."/>
            <person name="Omelchenko D."/>
            <person name="Novikova G."/>
            <person name="Obukhova E."/>
            <person name="Bogdanov V."/>
            <person name="Penin A."/>
            <person name="Logacheva M."/>
        </authorList>
    </citation>
    <scope>NUCLEOTIDE SEQUENCE</scope>
    <source>
        <strain evidence="2">Hsosn_3</strain>
        <tissue evidence="2">Leaf</tissue>
    </source>
</reference>
<organism evidence="2 3">
    <name type="scientific">Heracleum sosnowskyi</name>
    <dbReference type="NCBI Taxonomy" id="360622"/>
    <lineage>
        <taxon>Eukaryota</taxon>
        <taxon>Viridiplantae</taxon>
        <taxon>Streptophyta</taxon>
        <taxon>Embryophyta</taxon>
        <taxon>Tracheophyta</taxon>
        <taxon>Spermatophyta</taxon>
        <taxon>Magnoliopsida</taxon>
        <taxon>eudicotyledons</taxon>
        <taxon>Gunneridae</taxon>
        <taxon>Pentapetalae</taxon>
        <taxon>asterids</taxon>
        <taxon>campanulids</taxon>
        <taxon>Apiales</taxon>
        <taxon>Apiaceae</taxon>
        <taxon>Apioideae</taxon>
        <taxon>apioid superclade</taxon>
        <taxon>Tordylieae</taxon>
        <taxon>Tordyliinae</taxon>
        <taxon>Heracleum</taxon>
    </lineage>
</organism>
<accession>A0AAD8GZE3</accession>
<comment type="caution">
    <text evidence="2">The sequence shown here is derived from an EMBL/GenBank/DDBJ whole genome shotgun (WGS) entry which is preliminary data.</text>
</comment>
<dbReference type="EMBL" id="JAUIZM010000011">
    <property type="protein sequence ID" value="KAK1357579.1"/>
    <property type="molecule type" value="Genomic_DNA"/>
</dbReference>
<dbReference type="Proteomes" id="UP001237642">
    <property type="component" value="Unassembled WGS sequence"/>
</dbReference>
<dbReference type="Pfam" id="PF08268">
    <property type="entry name" value="FBA_3"/>
    <property type="match status" value="1"/>
</dbReference>
<dbReference type="AlphaFoldDB" id="A0AAD8GZE3"/>
<evidence type="ECO:0000259" key="1">
    <source>
        <dbReference type="Pfam" id="PF08268"/>
    </source>
</evidence>
<keyword evidence="3" id="KW-1185">Reference proteome</keyword>
<reference evidence="2" key="2">
    <citation type="submission" date="2023-05" db="EMBL/GenBank/DDBJ databases">
        <authorList>
            <person name="Schelkunov M.I."/>
        </authorList>
    </citation>
    <scope>NUCLEOTIDE SEQUENCE</scope>
    <source>
        <strain evidence="2">Hsosn_3</strain>
        <tissue evidence="2">Leaf</tissue>
    </source>
</reference>
<gene>
    <name evidence="2" type="ORF">POM88_050835</name>
</gene>
<sequence length="176" mass="20461">MSIYLHSSTGSYNVVSLYFEKENRKISFEVIDVGYGPNEDLSWRTLKISDFYNLTRQETESFYVKRPVISTKGIAYLCRICKAGLSNAEIICIDINKEVSTTYIAPRNFFSDWENVKFMLWNDMSSVLGFVEESIVVWVLEDHKNQKWSDIKMAIFSVSEKLSSLEEGFGFFFSER</sequence>
<evidence type="ECO:0000313" key="2">
    <source>
        <dbReference type="EMBL" id="KAK1357579.1"/>
    </source>
</evidence>